<keyword evidence="1" id="KW-1133">Transmembrane helix</keyword>
<name>A0A2J1DUB9_9CHLR</name>
<dbReference type="OMA" id="HSHKDEG"/>
<dbReference type="EMBL" id="PHFD01000296">
    <property type="protein sequence ID" value="PKH45737.1"/>
    <property type="molecule type" value="Genomic_DNA"/>
</dbReference>
<dbReference type="RefSeq" id="WP_011308678.1">
    <property type="nucleotide sequence ID" value="NZ_AP024514.1"/>
</dbReference>
<proteinExistence type="predicted"/>
<feature type="transmembrane region" description="Helical" evidence="1">
    <location>
        <begin position="38"/>
        <end position="62"/>
    </location>
</feature>
<comment type="caution">
    <text evidence="2">The sequence shown here is derived from an EMBL/GenBank/DDBJ whole genome shotgun (WGS) entry which is preliminary data.</text>
</comment>
<dbReference type="InterPro" id="IPR016410">
    <property type="entry name" value="Phage_imm"/>
</dbReference>
<dbReference type="Proteomes" id="UP000233649">
    <property type="component" value="Unassembled WGS sequence"/>
</dbReference>
<dbReference type="Pfam" id="PF14373">
    <property type="entry name" value="Imm_superinfect"/>
    <property type="match status" value="1"/>
</dbReference>
<keyword evidence="1" id="KW-0472">Membrane</keyword>
<evidence type="ECO:0000313" key="2">
    <source>
        <dbReference type="EMBL" id="PKH45737.1"/>
    </source>
</evidence>
<keyword evidence="1" id="KW-0812">Transmembrane</keyword>
<organism evidence="2 3">
    <name type="scientific">Dehalococcoides mccartyi</name>
    <dbReference type="NCBI Taxonomy" id="61435"/>
    <lineage>
        <taxon>Bacteria</taxon>
        <taxon>Bacillati</taxon>
        <taxon>Chloroflexota</taxon>
        <taxon>Dehalococcoidia</taxon>
        <taxon>Dehalococcoidales</taxon>
        <taxon>Dehalococcoidaceae</taxon>
        <taxon>Dehalococcoides</taxon>
    </lineage>
</organism>
<evidence type="ECO:0000313" key="3">
    <source>
        <dbReference type="Proteomes" id="UP000233649"/>
    </source>
</evidence>
<accession>A0A2J1DUB9</accession>
<protein>
    <submittedName>
        <fullName evidence="2">Superinfection immunity protein</fullName>
    </submittedName>
</protein>
<feature type="transmembrane region" description="Helical" evidence="1">
    <location>
        <begin position="6"/>
        <end position="31"/>
    </location>
</feature>
<reference evidence="2 3" key="1">
    <citation type="journal article" date="2017" name="FEMS Microbiol. Ecol.">
        <title>Reconstructed genomes of novel Dehalococcoides mccartyi strains from 1,2,3,4-tetrachlorodibenzo-p-dioxin-dechlorinating enrichment cultures reveal divergent reductive dehalogenase gene profiles.</title>
        <authorList>
            <person name="Dam H.T."/>
            <person name="Vollmers J."/>
            <person name="Kaster A.K."/>
            <person name="Haggblom M.M."/>
        </authorList>
    </citation>
    <scope>NUCLEOTIDE SEQUENCE [LARGE SCALE GENOMIC DNA]</scope>
    <source>
        <strain evidence="2 3">H1-3-2.001</strain>
    </source>
</reference>
<sequence length="64" mass="7361">MFDFFFGGILGLISFAISLAFYFLPTIIALAKHRRNTLAIFLLNFFLGWTFIGWVVALVWSVKK</sequence>
<gene>
    <name evidence="2" type="ORF">CVH13_01397</name>
</gene>
<evidence type="ECO:0000256" key="1">
    <source>
        <dbReference type="SAM" id="Phobius"/>
    </source>
</evidence>
<dbReference type="AlphaFoldDB" id="A0A2J1DUB9"/>